<dbReference type="AlphaFoldDB" id="A0A2N5C3N4"/>
<protein>
    <submittedName>
        <fullName evidence="1">Uncharacterized protein</fullName>
    </submittedName>
</protein>
<dbReference type="OrthoDB" id="8961589at2"/>
<dbReference type="EMBL" id="PJRP01000022">
    <property type="protein sequence ID" value="PLP96831.1"/>
    <property type="molecule type" value="Genomic_DNA"/>
</dbReference>
<sequence>MGVRFCCFIAISNLARTPDPLSFHRSLLAQQCSTVAVVAPASYPQLAEGLVPDAAYEFETSSRERFCYDDINDPWFYNYCRKLTVLISPGKPLQGRRTVGEWFKAVAALAEDEEKYPETGGRGPFWELFRYGMSGMTFGPVVCKKLVADFDAWEEAVKSIGEDKFYEYHMELRRCFAHAGDNGMVVFPFGWVTRLDDLPPYGEPVLGLDQKGEQLV</sequence>
<accession>A0A2N5C3N4</accession>
<dbReference type="Proteomes" id="UP000234341">
    <property type="component" value="Unassembled WGS sequence"/>
</dbReference>
<comment type="caution">
    <text evidence="1">The sequence shown here is derived from an EMBL/GenBank/DDBJ whole genome shotgun (WGS) entry which is preliminary data.</text>
</comment>
<dbReference type="RefSeq" id="WP_101685086.1">
    <property type="nucleotide sequence ID" value="NZ_PJRP01000022.1"/>
</dbReference>
<evidence type="ECO:0000313" key="1">
    <source>
        <dbReference type="EMBL" id="PLP96831.1"/>
    </source>
</evidence>
<reference evidence="1 2" key="1">
    <citation type="submission" date="2017-12" db="EMBL/GenBank/DDBJ databases">
        <title>Genome sequence of the active heterotrophic nitrifier-denitrifier, Cupriavidus pauculus UM1.</title>
        <authorList>
            <person name="Putonti C."/>
            <person name="Castignetti D."/>
        </authorList>
    </citation>
    <scope>NUCLEOTIDE SEQUENCE [LARGE SCALE GENOMIC DNA]</scope>
    <source>
        <strain evidence="1 2">UM1</strain>
    </source>
</reference>
<proteinExistence type="predicted"/>
<name>A0A2N5C3N4_9BURK</name>
<evidence type="ECO:0000313" key="2">
    <source>
        <dbReference type="Proteomes" id="UP000234341"/>
    </source>
</evidence>
<gene>
    <name evidence="1" type="ORF">CYJ10_30020</name>
</gene>
<organism evidence="1 2">
    <name type="scientific">Cupriavidus pauculus</name>
    <dbReference type="NCBI Taxonomy" id="82633"/>
    <lineage>
        <taxon>Bacteria</taxon>
        <taxon>Pseudomonadati</taxon>
        <taxon>Pseudomonadota</taxon>
        <taxon>Betaproteobacteria</taxon>
        <taxon>Burkholderiales</taxon>
        <taxon>Burkholderiaceae</taxon>
        <taxon>Cupriavidus</taxon>
    </lineage>
</organism>